<dbReference type="Proteomes" id="UP000228996">
    <property type="component" value="Unassembled WGS sequence"/>
</dbReference>
<gene>
    <name evidence="1" type="ORF">COT44_04085</name>
</gene>
<dbReference type="GO" id="GO:0003677">
    <property type="term" value="F:DNA binding"/>
    <property type="evidence" value="ECO:0007669"/>
    <property type="project" value="InterPro"/>
</dbReference>
<protein>
    <recommendedName>
        <fullName evidence="3">Nucleoid-associated protein, YbaB/EbfC family</fullName>
    </recommendedName>
</protein>
<dbReference type="InterPro" id="IPR036894">
    <property type="entry name" value="YbaB-like_sf"/>
</dbReference>
<accession>A0A2M6XC68</accession>
<proteinExistence type="predicted"/>
<name>A0A2M6XC68_9BACT</name>
<evidence type="ECO:0008006" key="3">
    <source>
        <dbReference type="Google" id="ProtNLM"/>
    </source>
</evidence>
<comment type="caution">
    <text evidence="1">The sequence shown here is derived from an EMBL/GenBank/DDBJ whole genome shotgun (WGS) entry which is preliminary data.</text>
</comment>
<dbReference type="InterPro" id="IPR004401">
    <property type="entry name" value="YbaB/EbfC"/>
</dbReference>
<dbReference type="EMBL" id="PEYO01000019">
    <property type="protein sequence ID" value="PIU03278.1"/>
    <property type="molecule type" value="Genomic_DNA"/>
</dbReference>
<reference evidence="2" key="1">
    <citation type="submission" date="2017-09" db="EMBL/GenBank/DDBJ databases">
        <title>Depth-based differentiation of microbial function through sediment-hosted aquifers and enrichment of novel symbionts in the deep terrestrial subsurface.</title>
        <authorList>
            <person name="Probst A.J."/>
            <person name="Ladd B."/>
            <person name="Jarett J.K."/>
            <person name="Geller-Mcgrath D.E."/>
            <person name="Sieber C.M.K."/>
            <person name="Emerson J.B."/>
            <person name="Anantharaman K."/>
            <person name="Thomas B.C."/>
            <person name="Malmstrom R."/>
            <person name="Stieglmeier M."/>
            <person name="Klingl A."/>
            <person name="Woyke T."/>
            <person name="Ryan C.M."/>
            <person name="Banfield J.F."/>
        </authorList>
    </citation>
    <scope>NUCLEOTIDE SEQUENCE [LARGE SCALE GENOMIC DNA]</scope>
</reference>
<evidence type="ECO:0000313" key="1">
    <source>
        <dbReference type="EMBL" id="PIU03278.1"/>
    </source>
</evidence>
<dbReference type="SUPFAM" id="SSF82607">
    <property type="entry name" value="YbaB-like"/>
    <property type="match status" value="1"/>
</dbReference>
<dbReference type="AlphaFoldDB" id="A0A2M6XC68"/>
<evidence type="ECO:0000313" key="2">
    <source>
        <dbReference type="Proteomes" id="UP000228996"/>
    </source>
</evidence>
<dbReference type="Gene3D" id="3.30.1310.10">
    <property type="entry name" value="Nucleoid-associated protein YbaB-like domain"/>
    <property type="match status" value="1"/>
</dbReference>
<dbReference type="Pfam" id="PF02575">
    <property type="entry name" value="YbaB_DNA_bd"/>
    <property type="match status" value="1"/>
</dbReference>
<sequence>MFDKFKQISELKRMRDQAMRMQKELALEEIIHEENGIKVVMSGDQKVRQIIIGSQNDERIVKAVNKAIEKSQQVAAKKIQSMGGLGGLGGMLGN</sequence>
<organism evidence="1 2">
    <name type="scientific">Candidatus Shapirobacteria bacterium CG08_land_8_20_14_0_20_39_18</name>
    <dbReference type="NCBI Taxonomy" id="1974883"/>
    <lineage>
        <taxon>Bacteria</taxon>
        <taxon>Candidatus Shapironibacteriota</taxon>
    </lineage>
</organism>